<gene>
    <name evidence="3" type="ORF">MET9862_03719</name>
</gene>
<keyword evidence="4" id="KW-1185">Reference proteome</keyword>
<feature type="compositionally biased region" description="Polar residues" evidence="1">
    <location>
        <begin position="42"/>
        <end position="55"/>
    </location>
</feature>
<feature type="chain" id="PRO_5021420916" evidence="2">
    <location>
        <begin position="26"/>
        <end position="55"/>
    </location>
</feature>
<evidence type="ECO:0000256" key="2">
    <source>
        <dbReference type="SAM" id="SignalP"/>
    </source>
</evidence>
<proteinExistence type="predicted"/>
<dbReference type="AlphaFoldDB" id="A0A509EFD6"/>
<sequence length="55" mass="5122">MTAKTLRMPLLALALVAGALSAAQAQQGNNVTPGAPAGDSGGNATTGSSAAPSGK</sequence>
<evidence type="ECO:0000256" key="1">
    <source>
        <dbReference type="SAM" id="MobiDB-lite"/>
    </source>
</evidence>
<reference evidence="3 4" key="1">
    <citation type="submission" date="2019-06" db="EMBL/GenBank/DDBJ databases">
        <authorList>
            <person name="Rodrigo-Torres L."/>
            <person name="Arahal R. D."/>
            <person name="Lucena T."/>
        </authorList>
    </citation>
    <scope>NUCLEOTIDE SEQUENCE [LARGE SCALE GENOMIC DNA]</scope>
    <source>
        <strain evidence="3 4">SB0023/3</strain>
    </source>
</reference>
<keyword evidence="2" id="KW-0732">Signal</keyword>
<evidence type="ECO:0000313" key="3">
    <source>
        <dbReference type="EMBL" id="VUD73106.1"/>
    </source>
</evidence>
<accession>A0A509EFD6</accession>
<dbReference type="RefSeq" id="WP_185156926.1">
    <property type="nucleotide sequence ID" value="NZ_CABFPH010000059.1"/>
</dbReference>
<protein>
    <submittedName>
        <fullName evidence="3">Uncharacterized protein</fullName>
    </submittedName>
</protein>
<name>A0A509EFD6_9HYPH</name>
<feature type="region of interest" description="Disordered" evidence="1">
    <location>
        <begin position="24"/>
        <end position="55"/>
    </location>
</feature>
<dbReference type="EMBL" id="CABFPH010000059">
    <property type="protein sequence ID" value="VUD73106.1"/>
    <property type="molecule type" value="Genomic_DNA"/>
</dbReference>
<feature type="signal peptide" evidence="2">
    <location>
        <begin position="1"/>
        <end position="25"/>
    </location>
</feature>
<organism evidence="3 4">
    <name type="scientific">Methylobacterium symbioticum</name>
    <dbReference type="NCBI Taxonomy" id="2584084"/>
    <lineage>
        <taxon>Bacteria</taxon>
        <taxon>Pseudomonadati</taxon>
        <taxon>Pseudomonadota</taxon>
        <taxon>Alphaproteobacteria</taxon>
        <taxon>Hyphomicrobiales</taxon>
        <taxon>Methylobacteriaceae</taxon>
        <taxon>Methylobacterium</taxon>
    </lineage>
</organism>
<dbReference type="Proteomes" id="UP000410984">
    <property type="component" value="Unassembled WGS sequence"/>
</dbReference>
<evidence type="ECO:0000313" key="4">
    <source>
        <dbReference type="Proteomes" id="UP000410984"/>
    </source>
</evidence>